<keyword evidence="2" id="KW-0805">Transcription regulation</keyword>
<reference evidence="9" key="2">
    <citation type="journal article" date="2018" name="Nat. Commun.">
        <title>Extreme sensitivity to ultraviolet light in the fungal pathogen causing white-nose syndrome of bats.</title>
        <authorList>
            <person name="Palmer J.M."/>
            <person name="Drees K.P."/>
            <person name="Foster J.T."/>
            <person name="Lindner D.L."/>
        </authorList>
    </citation>
    <scope>NUCLEOTIDE SEQUENCE [LARGE SCALE GENOMIC DNA]</scope>
    <source>
        <strain evidence="9">UAMH 10579</strain>
    </source>
</reference>
<dbReference type="RefSeq" id="XP_018125875.1">
    <property type="nucleotide sequence ID" value="XM_018279499.2"/>
</dbReference>
<feature type="region of interest" description="Disordered" evidence="6">
    <location>
        <begin position="637"/>
        <end position="673"/>
    </location>
</feature>
<dbReference type="GO" id="GO:0000981">
    <property type="term" value="F:DNA-binding transcription factor activity, RNA polymerase II-specific"/>
    <property type="evidence" value="ECO:0007669"/>
    <property type="project" value="TreeGrafter"/>
</dbReference>
<feature type="domain" description="BHLH" evidence="7">
    <location>
        <begin position="608"/>
        <end position="683"/>
    </location>
</feature>
<dbReference type="PANTHER" id="PTHR15741">
    <property type="entry name" value="BASIC HELIX-LOOP-HELIX ZIP TRANSCRIPTION FACTOR"/>
    <property type="match status" value="1"/>
</dbReference>
<evidence type="ECO:0000256" key="5">
    <source>
        <dbReference type="ARBA" id="ARBA00023242"/>
    </source>
</evidence>
<feature type="region of interest" description="Disordered" evidence="6">
    <location>
        <begin position="475"/>
        <end position="568"/>
    </location>
</feature>
<evidence type="ECO:0000256" key="1">
    <source>
        <dbReference type="ARBA" id="ARBA00004123"/>
    </source>
</evidence>
<dbReference type="GO" id="GO:0000978">
    <property type="term" value="F:RNA polymerase II cis-regulatory region sequence-specific DNA binding"/>
    <property type="evidence" value="ECO:0007669"/>
    <property type="project" value="TreeGrafter"/>
</dbReference>
<protein>
    <recommendedName>
        <fullName evidence="7">BHLH domain-containing protein</fullName>
    </recommendedName>
</protein>
<name>A0A1B8G8I7_9PEZI</name>
<dbReference type="SMART" id="SM00353">
    <property type="entry name" value="HLH"/>
    <property type="match status" value="1"/>
</dbReference>
<keyword evidence="3" id="KW-0238">DNA-binding</keyword>
<dbReference type="AlphaFoldDB" id="A0A1B8G8I7"/>
<dbReference type="GO" id="GO:0046983">
    <property type="term" value="F:protein dimerization activity"/>
    <property type="evidence" value="ECO:0007669"/>
    <property type="project" value="InterPro"/>
</dbReference>
<feature type="compositionally biased region" description="Basic residues" evidence="6">
    <location>
        <begin position="291"/>
        <end position="309"/>
    </location>
</feature>
<keyword evidence="9" id="KW-1185">Reference proteome</keyword>
<feature type="region of interest" description="Disordered" evidence="6">
    <location>
        <begin position="694"/>
        <end position="713"/>
    </location>
</feature>
<dbReference type="Gene3D" id="4.10.280.10">
    <property type="entry name" value="Helix-loop-helix DNA-binding domain"/>
    <property type="match status" value="1"/>
</dbReference>
<accession>A0A1B8G8I7</accession>
<evidence type="ECO:0000313" key="9">
    <source>
        <dbReference type="Proteomes" id="UP000091956"/>
    </source>
</evidence>
<feature type="compositionally biased region" description="Low complexity" evidence="6">
    <location>
        <begin position="496"/>
        <end position="507"/>
    </location>
</feature>
<keyword evidence="5" id="KW-0539">Nucleus</keyword>
<gene>
    <name evidence="8" type="ORF">VE01_10092</name>
</gene>
<dbReference type="SUPFAM" id="SSF47459">
    <property type="entry name" value="HLH, helix-loop-helix DNA-binding domain"/>
    <property type="match status" value="1"/>
</dbReference>
<sequence>MMDTTTSWESSDPTLSAASQDDFQFLDLGINGMGDEVGFNFQDYAPQQQQNQQQQQQQQQPQQQQQQQQQQHAQIMRQRGVDAMGSAMGNEAAMMDLQKHGMMQNHMPITTSAAMSAMTQPSPVITQNAAAPDSSLVEIDAQIQYLQLQRQQQQQRIVQEQHQNYYVPHNNRGVPPTPNSIEMHSGERQLYQQQHDPQQQAMFDSYQMRLREQELAFTPLVSPAVTPLETHFSLPEYTIPGAYFSPLSSPALHAHTEYSSMYSRAEVSASSPSDMNIDLLPPPANSTGGPGRKHSIGAGRKPAKPRAPRAVRQSPVVKAQRRKMTSTSISAETLSELVEPALAAKRSSTNSPSQPQPRDSSSENNSISPEHLSDMAPPPLPSSNSVRKSPYLTAQNSHPRVQQIISGTAAMSPATPASLMRIPRNKETMASPSLSVHAEQDDDQLMEDFVLPEAANPHAEPPKVATLENNVAAAASLPNPGSRTPSFKPLNDRDTSSSTSTITNNNPTPSPQIKPQPPTPNPTSTPSLRKTPKLAARGSAPRPPSVHASPALLPRISPSLKPMTRGPSISDDTASLLLATKSNYQNILEGTHLPGVSYPTELSTNLTSKRTSHKIAEQGRRNRINSALQEIATLLPGSAAAGSGSGDAENGDGGEGGGGKNQQQSSSSKASTVEHAIEYIKALRGEVEEATRRAERAEKALAEQQAAAGAMET</sequence>
<comment type="subcellular location">
    <subcellularLocation>
        <location evidence="1">Nucleus</location>
    </subcellularLocation>
</comment>
<evidence type="ECO:0000256" key="4">
    <source>
        <dbReference type="ARBA" id="ARBA00023163"/>
    </source>
</evidence>
<dbReference type="GO" id="GO:0005634">
    <property type="term" value="C:nucleus"/>
    <property type="evidence" value="ECO:0007669"/>
    <property type="project" value="UniProtKB-SubCell"/>
</dbReference>
<dbReference type="Pfam" id="PF00010">
    <property type="entry name" value="HLH"/>
    <property type="match status" value="1"/>
</dbReference>
<evidence type="ECO:0000256" key="3">
    <source>
        <dbReference type="ARBA" id="ARBA00023125"/>
    </source>
</evidence>
<feature type="compositionally biased region" description="Low complexity" evidence="6">
    <location>
        <begin position="637"/>
        <end position="648"/>
    </location>
</feature>
<organism evidence="8 9">
    <name type="scientific">Pseudogymnoascus verrucosus</name>
    <dbReference type="NCBI Taxonomy" id="342668"/>
    <lineage>
        <taxon>Eukaryota</taxon>
        <taxon>Fungi</taxon>
        <taxon>Dikarya</taxon>
        <taxon>Ascomycota</taxon>
        <taxon>Pezizomycotina</taxon>
        <taxon>Leotiomycetes</taxon>
        <taxon>Thelebolales</taxon>
        <taxon>Thelebolaceae</taxon>
        <taxon>Pseudogymnoascus</taxon>
    </lineage>
</organism>
<feature type="compositionally biased region" description="Low complexity" evidence="6">
    <location>
        <begin position="47"/>
        <end position="71"/>
    </location>
</feature>
<dbReference type="InterPro" id="IPR036638">
    <property type="entry name" value="HLH_DNA-bd_sf"/>
</dbReference>
<dbReference type="CDD" id="cd11392">
    <property type="entry name" value="bHLH_ScPHO4_like"/>
    <property type="match status" value="1"/>
</dbReference>
<dbReference type="STRING" id="342668.A0A1B8G8I7"/>
<feature type="compositionally biased region" description="Low complexity" evidence="6">
    <location>
        <begin position="702"/>
        <end position="713"/>
    </location>
</feature>
<reference evidence="8 9" key="1">
    <citation type="submission" date="2016-03" db="EMBL/GenBank/DDBJ databases">
        <title>Comparative genomics of Pseudogymnoascus destructans, the fungus causing white-nose syndrome of bats.</title>
        <authorList>
            <person name="Palmer J.M."/>
            <person name="Drees K.P."/>
            <person name="Foster J.T."/>
            <person name="Lindner D.L."/>
        </authorList>
    </citation>
    <scope>NUCLEOTIDE SEQUENCE [LARGE SCALE GENOMIC DNA]</scope>
    <source>
        <strain evidence="8 9">UAMH 10579</strain>
    </source>
</reference>
<keyword evidence="4" id="KW-0804">Transcription</keyword>
<dbReference type="PROSITE" id="PS50888">
    <property type="entry name" value="BHLH"/>
    <property type="match status" value="1"/>
</dbReference>
<feature type="compositionally biased region" description="Low complexity" evidence="6">
    <location>
        <begin position="661"/>
        <end position="671"/>
    </location>
</feature>
<evidence type="ECO:0000259" key="7">
    <source>
        <dbReference type="PROSITE" id="PS50888"/>
    </source>
</evidence>
<dbReference type="PANTHER" id="PTHR15741:SF27">
    <property type="entry name" value="TRANSCRIPTION FACTOR AP-4"/>
    <property type="match status" value="1"/>
</dbReference>
<evidence type="ECO:0000256" key="6">
    <source>
        <dbReference type="SAM" id="MobiDB-lite"/>
    </source>
</evidence>
<dbReference type="InterPro" id="IPR011598">
    <property type="entry name" value="bHLH_dom"/>
</dbReference>
<feature type="region of interest" description="Disordered" evidence="6">
    <location>
        <begin position="46"/>
        <end position="80"/>
    </location>
</feature>
<dbReference type="OrthoDB" id="5344169at2759"/>
<dbReference type="Proteomes" id="UP000091956">
    <property type="component" value="Unassembled WGS sequence"/>
</dbReference>
<feature type="region of interest" description="Disordered" evidence="6">
    <location>
        <begin position="271"/>
        <end position="390"/>
    </location>
</feature>
<proteinExistence type="predicted"/>
<feature type="compositionally biased region" description="Gly residues" evidence="6">
    <location>
        <begin position="651"/>
        <end position="660"/>
    </location>
</feature>
<dbReference type="EMBL" id="KV460273">
    <property type="protein sequence ID" value="OBT92142.1"/>
    <property type="molecule type" value="Genomic_DNA"/>
</dbReference>
<feature type="compositionally biased region" description="Pro residues" evidence="6">
    <location>
        <begin position="508"/>
        <end position="523"/>
    </location>
</feature>
<dbReference type="GeneID" id="28843478"/>
<evidence type="ECO:0000313" key="8">
    <source>
        <dbReference type="EMBL" id="OBT92142.1"/>
    </source>
</evidence>
<dbReference type="InterPro" id="IPR052207">
    <property type="entry name" value="Max-like/E-box_TFs"/>
</dbReference>
<evidence type="ECO:0000256" key="2">
    <source>
        <dbReference type="ARBA" id="ARBA00023015"/>
    </source>
</evidence>